<dbReference type="SUPFAM" id="SSF57845">
    <property type="entry name" value="B-box zinc-binding domain"/>
    <property type="match status" value="1"/>
</dbReference>
<dbReference type="PROSITE" id="PS50089">
    <property type="entry name" value="ZF_RING_2"/>
    <property type="match status" value="1"/>
</dbReference>
<reference evidence="10" key="1">
    <citation type="submission" date="2025-08" db="UniProtKB">
        <authorList>
            <consortium name="Ensembl"/>
        </authorList>
    </citation>
    <scope>IDENTIFICATION</scope>
</reference>
<dbReference type="Gene3D" id="3.30.40.10">
    <property type="entry name" value="Zinc/RING finger domain, C3HC4 (zinc finger)"/>
    <property type="match status" value="1"/>
</dbReference>
<feature type="domain" description="RING-type" evidence="7">
    <location>
        <begin position="16"/>
        <end position="53"/>
    </location>
</feature>
<dbReference type="PROSITE" id="PS50119">
    <property type="entry name" value="ZF_BBOX"/>
    <property type="match status" value="1"/>
</dbReference>
<feature type="domain" description="B box-type" evidence="8">
    <location>
        <begin position="89"/>
        <end position="129"/>
    </location>
</feature>
<keyword evidence="11" id="KW-1185">Reference proteome</keyword>
<dbReference type="InterPro" id="IPR003877">
    <property type="entry name" value="SPRY_dom"/>
</dbReference>
<keyword evidence="5" id="KW-0391">Immunity</keyword>
<evidence type="ECO:0000259" key="7">
    <source>
        <dbReference type="PROSITE" id="PS50089"/>
    </source>
</evidence>
<evidence type="ECO:0000313" key="11">
    <source>
        <dbReference type="Proteomes" id="UP000694388"/>
    </source>
</evidence>
<dbReference type="InterPro" id="IPR043136">
    <property type="entry name" value="B30.2/SPRY_sf"/>
</dbReference>
<dbReference type="PANTHER" id="PTHR25465">
    <property type="entry name" value="B-BOX DOMAIN CONTAINING"/>
    <property type="match status" value="1"/>
</dbReference>
<protein>
    <submittedName>
        <fullName evidence="10">Uncharacterized protein</fullName>
    </submittedName>
</protein>
<dbReference type="InterPro" id="IPR001841">
    <property type="entry name" value="Znf_RING"/>
</dbReference>
<proteinExistence type="predicted"/>
<dbReference type="Pfam" id="PF00622">
    <property type="entry name" value="SPRY"/>
    <property type="match status" value="1"/>
</dbReference>
<evidence type="ECO:0000256" key="2">
    <source>
        <dbReference type="ARBA" id="ARBA00022723"/>
    </source>
</evidence>
<dbReference type="GO" id="GO:0008270">
    <property type="term" value="F:zinc ion binding"/>
    <property type="evidence" value="ECO:0007669"/>
    <property type="project" value="UniProtKB-KW"/>
</dbReference>
<dbReference type="GO" id="GO:0005737">
    <property type="term" value="C:cytoplasm"/>
    <property type="evidence" value="ECO:0007669"/>
    <property type="project" value="UniProtKB-ARBA"/>
</dbReference>
<keyword evidence="2" id="KW-0479">Metal-binding</keyword>
<dbReference type="SUPFAM" id="SSF57850">
    <property type="entry name" value="RING/U-box"/>
    <property type="match status" value="1"/>
</dbReference>
<evidence type="ECO:0000256" key="5">
    <source>
        <dbReference type="ARBA" id="ARBA00022859"/>
    </source>
</evidence>
<reference evidence="10" key="2">
    <citation type="submission" date="2025-09" db="UniProtKB">
        <authorList>
            <consortium name="Ensembl"/>
        </authorList>
    </citation>
    <scope>IDENTIFICATION</scope>
</reference>
<dbReference type="SUPFAM" id="SSF49899">
    <property type="entry name" value="Concanavalin A-like lectins/glucanases"/>
    <property type="match status" value="1"/>
</dbReference>
<dbReference type="Ensembl" id="ENSEBUT00000021542.1">
    <property type="protein sequence ID" value="ENSEBUP00000020965.1"/>
    <property type="gene ID" value="ENSEBUG00000012955.1"/>
</dbReference>
<dbReference type="PANTHER" id="PTHR25465:SF41">
    <property type="entry name" value="E3 UBIQUITIN-PROTEIN LIGASE RNF135"/>
    <property type="match status" value="1"/>
</dbReference>
<keyword evidence="4" id="KW-0862">Zinc</keyword>
<dbReference type="Proteomes" id="UP000694388">
    <property type="component" value="Unplaced"/>
</dbReference>
<accession>A0A8C4QV43</accession>
<dbReference type="InterPro" id="IPR051051">
    <property type="entry name" value="E3_ubiq-ligase_TRIM/RNF"/>
</dbReference>
<dbReference type="SMART" id="SM00184">
    <property type="entry name" value="RING"/>
    <property type="match status" value="1"/>
</dbReference>
<dbReference type="Gene3D" id="2.60.120.920">
    <property type="match status" value="1"/>
</dbReference>
<dbReference type="CDD" id="cd19769">
    <property type="entry name" value="Bbox2_TRIM16-like"/>
    <property type="match status" value="1"/>
</dbReference>
<dbReference type="InterPro" id="IPR003879">
    <property type="entry name" value="Butyrophylin_SPRY"/>
</dbReference>
<sequence>MAFSSMTGVRSDELQCVVCFDLYKEPITLPCGHSFCRVCIEKYWETWDCPNCRAVYPIKPNCKKNVTLASLVEQMKARPGEKLRTGEKVEEPRCTEHRRTIQLYCKDDESLMCVMCTAGQHQNHNVVAVEIVHDELKIMVHCETQKCERLNVLKRIVKKVDGRVCQMVLSERERDSDSVRFVLIERHIPSTPHLDLNSANISIMISQDLRTATITGTHQPYPEHPDRFGRYAQVVSSESFSSGRHYWEVDVSSSRWCRIGICSNSMGRKGERGECVLGENPESWCLQKRYNKYTAWHNNRYTRLSMPGDPERVGFFLDYEEGETPAFTPVTHFGYHVSFFAFQSPIITKTSPLGTCTTSSCNFP</sequence>
<dbReference type="SMART" id="SM00449">
    <property type="entry name" value="SPRY"/>
    <property type="match status" value="1"/>
</dbReference>
<dbReference type="InterPro" id="IPR000315">
    <property type="entry name" value="Znf_B-box"/>
</dbReference>
<evidence type="ECO:0000313" key="10">
    <source>
        <dbReference type="Ensembl" id="ENSEBUP00000020965.1"/>
    </source>
</evidence>
<dbReference type="PRINTS" id="PR01407">
    <property type="entry name" value="BUTYPHLNCDUF"/>
</dbReference>
<dbReference type="InterPro" id="IPR013320">
    <property type="entry name" value="ConA-like_dom_sf"/>
</dbReference>
<evidence type="ECO:0000256" key="3">
    <source>
        <dbReference type="ARBA" id="ARBA00022771"/>
    </source>
</evidence>
<dbReference type="PROSITE" id="PS00518">
    <property type="entry name" value="ZF_RING_1"/>
    <property type="match status" value="1"/>
</dbReference>
<keyword evidence="3 6" id="KW-0863">Zinc-finger</keyword>
<dbReference type="OMA" id="MAHRRNE"/>
<evidence type="ECO:0000259" key="8">
    <source>
        <dbReference type="PROSITE" id="PS50119"/>
    </source>
</evidence>
<evidence type="ECO:0000256" key="1">
    <source>
        <dbReference type="ARBA" id="ARBA00022588"/>
    </source>
</evidence>
<name>A0A8C4QV43_EPTBU</name>
<keyword evidence="1" id="KW-0399">Innate immunity</keyword>
<evidence type="ECO:0000256" key="6">
    <source>
        <dbReference type="PROSITE-ProRule" id="PRU00024"/>
    </source>
</evidence>
<dbReference type="InterPro" id="IPR017907">
    <property type="entry name" value="Znf_RING_CS"/>
</dbReference>
<dbReference type="Pfam" id="PF13920">
    <property type="entry name" value="zf-C3HC4_3"/>
    <property type="match status" value="1"/>
</dbReference>
<dbReference type="SMART" id="SM00336">
    <property type="entry name" value="BBOX"/>
    <property type="match status" value="1"/>
</dbReference>
<dbReference type="Gene3D" id="3.30.160.60">
    <property type="entry name" value="Classic Zinc Finger"/>
    <property type="match status" value="1"/>
</dbReference>
<dbReference type="PROSITE" id="PS50188">
    <property type="entry name" value="B302_SPRY"/>
    <property type="match status" value="1"/>
</dbReference>
<dbReference type="Pfam" id="PF00643">
    <property type="entry name" value="zf-B_box"/>
    <property type="match status" value="1"/>
</dbReference>
<dbReference type="GeneTree" id="ENSGT01030000234583"/>
<dbReference type="SMART" id="SM00589">
    <property type="entry name" value="PRY"/>
    <property type="match status" value="1"/>
</dbReference>
<feature type="domain" description="B30.2/SPRY" evidence="9">
    <location>
        <begin position="171"/>
        <end position="364"/>
    </location>
</feature>
<organism evidence="10 11">
    <name type="scientific">Eptatretus burgeri</name>
    <name type="common">Inshore hagfish</name>
    <dbReference type="NCBI Taxonomy" id="7764"/>
    <lineage>
        <taxon>Eukaryota</taxon>
        <taxon>Metazoa</taxon>
        <taxon>Chordata</taxon>
        <taxon>Craniata</taxon>
        <taxon>Vertebrata</taxon>
        <taxon>Cyclostomata</taxon>
        <taxon>Myxini</taxon>
        <taxon>Myxiniformes</taxon>
        <taxon>Myxinidae</taxon>
        <taxon>Eptatretinae</taxon>
        <taxon>Eptatretus</taxon>
    </lineage>
</organism>
<dbReference type="GO" id="GO:0045087">
    <property type="term" value="P:innate immune response"/>
    <property type="evidence" value="ECO:0007669"/>
    <property type="project" value="UniProtKB-KW"/>
</dbReference>
<dbReference type="InterPro" id="IPR013083">
    <property type="entry name" value="Znf_RING/FYVE/PHD"/>
</dbReference>
<evidence type="ECO:0000256" key="4">
    <source>
        <dbReference type="ARBA" id="ARBA00022833"/>
    </source>
</evidence>
<dbReference type="AlphaFoldDB" id="A0A8C4QV43"/>
<dbReference type="InterPro" id="IPR001870">
    <property type="entry name" value="B30.2/SPRY"/>
</dbReference>
<dbReference type="InterPro" id="IPR006574">
    <property type="entry name" value="PRY"/>
</dbReference>
<evidence type="ECO:0000259" key="9">
    <source>
        <dbReference type="PROSITE" id="PS50188"/>
    </source>
</evidence>
<dbReference type="Pfam" id="PF13765">
    <property type="entry name" value="PRY"/>
    <property type="match status" value="1"/>
</dbReference>